<evidence type="ECO:0000313" key="1">
    <source>
        <dbReference type="EMBL" id="AVR45312.1"/>
    </source>
</evidence>
<dbReference type="PROSITE" id="PS51257">
    <property type="entry name" value="PROKAR_LIPOPROTEIN"/>
    <property type="match status" value="1"/>
</dbReference>
<dbReference type="OrthoDB" id="2449873at2"/>
<dbReference type="KEGG" id="grs:C7S20_08550"/>
<proteinExistence type="predicted"/>
<dbReference type="EMBL" id="CP028136">
    <property type="protein sequence ID" value="AVR45312.1"/>
    <property type="molecule type" value="Genomic_DNA"/>
</dbReference>
<evidence type="ECO:0000313" key="2">
    <source>
        <dbReference type="Proteomes" id="UP000241507"/>
    </source>
</evidence>
<organism evidence="1 2">
    <name type="scientific">Christiangramia fulva</name>
    <dbReference type="NCBI Taxonomy" id="2126553"/>
    <lineage>
        <taxon>Bacteria</taxon>
        <taxon>Pseudomonadati</taxon>
        <taxon>Bacteroidota</taxon>
        <taxon>Flavobacteriia</taxon>
        <taxon>Flavobacteriales</taxon>
        <taxon>Flavobacteriaceae</taxon>
        <taxon>Christiangramia</taxon>
    </lineage>
</organism>
<dbReference type="Proteomes" id="UP000241507">
    <property type="component" value="Chromosome"/>
</dbReference>
<accession>A0A2R3Z522</accession>
<gene>
    <name evidence="1" type="ORF">C7S20_08550</name>
</gene>
<name>A0A2R3Z522_9FLAO</name>
<sequence>MKDKIFFGRWLWNRVIGNLAMLTLLFFYSCSTEPANDEELLQLDLKAPVHFDTWQDQIDWLTQKSRSFHNIKAGMAQGWSIQATDYWAHMGYHYLNMDYADGIFEFDKPEMLLYAPDGEGGMKFVAVEYLVFVPDPDNPGLPPEGFIGDADEWEYNADVEAWTLHAWIGMANKDGVFAHLNFDLP</sequence>
<dbReference type="AlphaFoldDB" id="A0A2R3Z522"/>
<keyword evidence="2" id="KW-1185">Reference proteome</keyword>
<protein>
    <submittedName>
        <fullName evidence="1">Uncharacterized protein</fullName>
    </submittedName>
</protein>
<reference evidence="2" key="1">
    <citation type="submission" date="2018-03" db="EMBL/GenBank/DDBJ databases">
        <title>Gramella fulva sp. nov., isolated from a dry surface of tidal flat.</title>
        <authorList>
            <person name="Hwang S.H."/>
            <person name="Hwang W.M."/>
            <person name="Kang K."/>
            <person name="Ahn T.-Y."/>
        </authorList>
    </citation>
    <scope>NUCLEOTIDE SEQUENCE [LARGE SCALE GENOMIC DNA]</scope>
    <source>
        <strain evidence="2">SH35</strain>
    </source>
</reference>
<dbReference type="RefSeq" id="WP_107012090.1">
    <property type="nucleotide sequence ID" value="NZ_CP028136.1"/>
</dbReference>